<accession>A0AAV7DE34</accession>
<dbReference type="EMBL" id="WNYA01000001">
    <property type="protein sequence ID" value="KAG8595275.1"/>
    <property type="molecule type" value="Genomic_DNA"/>
</dbReference>
<feature type="transmembrane region" description="Helical" evidence="1">
    <location>
        <begin position="12"/>
        <end position="32"/>
    </location>
</feature>
<evidence type="ECO:0000313" key="2">
    <source>
        <dbReference type="EMBL" id="KAG8595275.1"/>
    </source>
</evidence>
<gene>
    <name evidence="2" type="ORF">GDO81_001477</name>
</gene>
<comment type="caution">
    <text evidence="2">The sequence shown here is derived from an EMBL/GenBank/DDBJ whole genome shotgun (WGS) entry which is preliminary data.</text>
</comment>
<name>A0AAV7DE34_ENGPU</name>
<dbReference type="AlphaFoldDB" id="A0AAV7DE34"/>
<keyword evidence="1" id="KW-0472">Membrane</keyword>
<keyword evidence="3" id="KW-1185">Reference proteome</keyword>
<protein>
    <recommendedName>
        <fullName evidence="4">Small hydrophobic protein</fullName>
    </recommendedName>
</protein>
<evidence type="ECO:0008006" key="4">
    <source>
        <dbReference type="Google" id="ProtNLM"/>
    </source>
</evidence>
<proteinExistence type="predicted"/>
<evidence type="ECO:0000313" key="3">
    <source>
        <dbReference type="Proteomes" id="UP000824782"/>
    </source>
</evidence>
<keyword evidence="1" id="KW-1133">Transmembrane helix</keyword>
<reference evidence="2" key="1">
    <citation type="thesis" date="2020" institute="ProQuest LLC" country="789 East Eisenhower Parkway, Ann Arbor, MI, USA">
        <title>Comparative Genomics and Chromosome Evolution.</title>
        <authorList>
            <person name="Mudd A.B."/>
        </authorList>
    </citation>
    <scope>NUCLEOTIDE SEQUENCE</scope>
    <source>
        <strain evidence="2">237g6f4</strain>
        <tissue evidence="2">Blood</tissue>
    </source>
</reference>
<dbReference type="Proteomes" id="UP000824782">
    <property type="component" value="Unassembled WGS sequence"/>
</dbReference>
<sequence>MILVSRRALERIHSLILLSIVIISWGYVLYAARLAALWQLQKKYPNQNLN</sequence>
<keyword evidence="1" id="KW-0812">Transmembrane</keyword>
<evidence type="ECO:0000256" key="1">
    <source>
        <dbReference type="SAM" id="Phobius"/>
    </source>
</evidence>
<organism evidence="2 3">
    <name type="scientific">Engystomops pustulosus</name>
    <name type="common">Tungara frog</name>
    <name type="synonym">Physalaemus pustulosus</name>
    <dbReference type="NCBI Taxonomy" id="76066"/>
    <lineage>
        <taxon>Eukaryota</taxon>
        <taxon>Metazoa</taxon>
        <taxon>Chordata</taxon>
        <taxon>Craniata</taxon>
        <taxon>Vertebrata</taxon>
        <taxon>Euteleostomi</taxon>
        <taxon>Amphibia</taxon>
        <taxon>Batrachia</taxon>
        <taxon>Anura</taxon>
        <taxon>Neobatrachia</taxon>
        <taxon>Hyloidea</taxon>
        <taxon>Leptodactylidae</taxon>
        <taxon>Leiuperinae</taxon>
        <taxon>Engystomops</taxon>
    </lineage>
</organism>